<dbReference type="PROSITE" id="PS50109">
    <property type="entry name" value="HIS_KIN"/>
    <property type="match status" value="1"/>
</dbReference>
<sequence length="417" mass="47759">MMMVVPLAGEISFYPFNESFRVSFGTPTFFFFLLLLRKIPALVSGFIIGILVVAFRMTLGLLLFGGDISYLFQAHYPTFFYYFTFGCFFQLLKVNRNHLSLLLGFLGIILEILASIAELAFQYIAFSSTFTFADMWKVSIIAIFRSYFTVGFFNLMRLYQSRLREEEMRKQNEQLITLIATLYEESIHLSKTLINSENITKESYRLYQSLKNLKNNNNQPQIDLLCEKALKIAGETHEIKKDNQRIYIGLSKLISNKSFSEYMDINELVNIAVKTNKKYAHSLGKNIEFLLDIQGLHPHYHVYKMLSIVNNLIVNSIEIISEAGTITICVNKLPDCVEIKIGDNGPGISPKRRHIIFKPGFTSKYDKSGTPSTGIGLTYVQEMVERLEGKMMLESKPEINGSIFTLWLPIQHLVQKG</sequence>
<dbReference type="EC" id="2.7.13.3" evidence="2"/>
<dbReference type="EMBL" id="JAFBFH010000001">
    <property type="protein sequence ID" value="MBM7713211.1"/>
    <property type="molecule type" value="Genomic_DNA"/>
</dbReference>
<dbReference type="SUPFAM" id="SSF55874">
    <property type="entry name" value="ATPase domain of HSP90 chaperone/DNA topoisomerase II/histidine kinase"/>
    <property type="match status" value="1"/>
</dbReference>
<name>A0ABS2R0P2_9BACI</name>
<evidence type="ECO:0000256" key="7">
    <source>
        <dbReference type="ARBA" id="ARBA00022840"/>
    </source>
</evidence>
<keyword evidence="9" id="KW-0812">Transmembrane</keyword>
<keyword evidence="9" id="KW-1133">Transmembrane helix</keyword>
<dbReference type="InterPro" id="IPR003594">
    <property type="entry name" value="HATPase_dom"/>
</dbReference>
<dbReference type="InterPro" id="IPR036890">
    <property type="entry name" value="HATPase_C_sf"/>
</dbReference>
<dbReference type="SMART" id="SM00387">
    <property type="entry name" value="HATPase_c"/>
    <property type="match status" value="1"/>
</dbReference>
<gene>
    <name evidence="11" type="ORF">JOC94_000177</name>
</gene>
<feature type="transmembrane region" description="Helical" evidence="9">
    <location>
        <begin position="138"/>
        <end position="159"/>
    </location>
</feature>
<keyword evidence="3" id="KW-0597">Phosphoprotein</keyword>
<reference evidence="11 12" key="1">
    <citation type="submission" date="2021-01" db="EMBL/GenBank/DDBJ databases">
        <title>Genomic Encyclopedia of Type Strains, Phase IV (KMG-IV): sequencing the most valuable type-strain genomes for metagenomic binning, comparative biology and taxonomic classification.</title>
        <authorList>
            <person name="Goeker M."/>
        </authorList>
    </citation>
    <scope>NUCLEOTIDE SEQUENCE [LARGE SCALE GENOMIC DNA]</scope>
    <source>
        <strain evidence="11 12">DSM 105453</strain>
    </source>
</reference>
<feature type="transmembrane region" description="Helical" evidence="9">
    <location>
        <begin position="20"/>
        <end position="36"/>
    </location>
</feature>
<comment type="caution">
    <text evidence="11">The sequence shown here is derived from an EMBL/GenBank/DDBJ whole genome shotgun (WGS) entry which is preliminary data.</text>
</comment>
<feature type="transmembrane region" description="Helical" evidence="9">
    <location>
        <begin position="101"/>
        <end position="126"/>
    </location>
</feature>
<feature type="transmembrane region" description="Helical" evidence="9">
    <location>
        <begin position="43"/>
        <end position="64"/>
    </location>
</feature>
<comment type="catalytic activity">
    <reaction evidence="1">
        <text>ATP + protein L-histidine = ADP + protein N-phospho-L-histidine.</text>
        <dbReference type="EC" id="2.7.13.3"/>
    </reaction>
</comment>
<dbReference type="InterPro" id="IPR050980">
    <property type="entry name" value="2C_sensor_his_kinase"/>
</dbReference>
<protein>
    <recommendedName>
        <fullName evidence="2">histidine kinase</fullName>
        <ecNumber evidence="2">2.7.13.3</ecNumber>
    </recommendedName>
</protein>
<keyword evidence="8" id="KW-0902">Two-component regulatory system</keyword>
<proteinExistence type="predicted"/>
<dbReference type="PRINTS" id="PR00344">
    <property type="entry name" value="BCTRLSENSOR"/>
</dbReference>
<keyword evidence="7" id="KW-0067">ATP-binding</keyword>
<keyword evidence="12" id="KW-1185">Reference proteome</keyword>
<dbReference type="InterPro" id="IPR004358">
    <property type="entry name" value="Sig_transdc_His_kin-like_C"/>
</dbReference>
<dbReference type="Proteomes" id="UP000823485">
    <property type="component" value="Unassembled WGS sequence"/>
</dbReference>
<evidence type="ECO:0000256" key="6">
    <source>
        <dbReference type="ARBA" id="ARBA00022777"/>
    </source>
</evidence>
<evidence type="ECO:0000256" key="9">
    <source>
        <dbReference type="SAM" id="Phobius"/>
    </source>
</evidence>
<evidence type="ECO:0000313" key="12">
    <source>
        <dbReference type="Proteomes" id="UP000823485"/>
    </source>
</evidence>
<dbReference type="InterPro" id="IPR005467">
    <property type="entry name" value="His_kinase_dom"/>
</dbReference>
<evidence type="ECO:0000259" key="10">
    <source>
        <dbReference type="PROSITE" id="PS50109"/>
    </source>
</evidence>
<evidence type="ECO:0000256" key="4">
    <source>
        <dbReference type="ARBA" id="ARBA00022679"/>
    </source>
</evidence>
<evidence type="ECO:0000256" key="8">
    <source>
        <dbReference type="ARBA" id="ARBA00023012"/>
    </source>
</evidence>
<evidence type="ECO:0000256" key="3">
    <source>
        <dbReference type="ARBA" id="ARBA00022553"/>
    </source>
</evidence>
<dbReference type="PANTHER" id="PTHR44936:SF9">
    <property type="entry name" value="SENSOR PROTEIN CREC"/>
    <property type="match status" value="1"/>
</dbReference>
<dbReference type="Gene3D" id="3.30.565.10">
    <property type="entry name" value="Histidine kinase-like ATPase, C-terminal domain"/>
    <property type="match status" value="1"/>
</dbReference>
<keyword evidence="4 11" id="KW-0808">Transferase</keyword>
<feature type="domain" description="Histidine kinase" evidence="10">
    <location>
        <begin position="250"/>
        <end position="412"/>
    </location>
</feature>
<evidence type="ECO:0000256" key="5">
    <source>
        <dbReference type="ARBA" id="ARBA00022741"/>
    </source>
</evidence>
<dbReference type="RefSeq" id="WP_205177903.1">
    <property type="nucleotide sequence ID" value="NZ_JAFBFH010000001.1"/>
</dbReference>
<evidence type="ECO:0000256" key="1">
    <source>
        <dbReference type="ARBA" id="ARBA00000085"/>
    </source>
</evidence>
<organism evidence="11 12">
    <name type="scientific">Siminovitchia thermophila</name>
    <dbReference type="NCBI Taxonomy" id="1245522"/>
    <lineage>
        <taxon>Bacteria</taxon>
        <taxon>Bacillati</taxon>
        <taxon>Bacillota</taxon>
        <taxon>Bacilli</taxon>
        <taxon>Bacillales</taxon>
        <taxon>Bacillaceae</taxon>
        <taxon>Siminovitchia</taxon>
    </lineage>
</organism>
<keyword evidence="6 11" id="KW-0418">Kinase</keyword>
<feature type="transmembrane region" description="Helical" evidence="9">
    <location>
        <begin position="70"/>
        <end position="89"/>
    </location>
</feature>
<dbReference type="GO" id="GO:0004673">
    <property type="term" value="F:protein histidine kinase activity"/>
    <property type="evidence" value="ECO:0007669"/>
    <property type="project" value="UniProtKB-EC"/>
</dbReference>
<keyword evidence="5" id="KW-0547">Nucleotide-binding</keyword>
<dbReference type="Pfam" id="PF02518">
    <property type="entry name" value="HATPase_c"/>
    <property type="match status" value="1"/>
</dbReference>
<evidence type="ECO:0000256" key="2">
    <source>
        <dbReference type="ARBA" id="ARBA00012438"/>
    </source>
</evidence>
<dbReference type="CDD" id="cd00075">
    <property type="entry name" value="HATPase"/>
    <property type="match status" value="1"/>
</dbReference>
<keyword evidence="9" id="KW-0472">Membrane</keyword>
<dbReference type="PANTHER" id="PTHR44936">
    <property type="entry name" value="SENSOR PROTEIN CREC"/>
    <property type="match status" value="1"/>
</dbReference>
<evidence type="ECO:0000313" key="11">
    <source>
        <dbReference type="EMBL" id="MBM7713211.1"/>
    </source>
</evidence>
<accession>A0ABS2R0P2</accession>